<dbReference type="Proteomes" id="UP000680706">
    <property type="component" value="Chromosome"/>
</dbReference>
<comment type="subcellular location">
    <subcellularLocation>
        <location evidence="1 6">Cell membrane</location>
        <topology evidence="1 6">Multi-pass membrane protein</topology>
    </subcellularLocation>
</comment>
<dbReference type="Pfam" id="PF00528">
    <property type="entry name" value="BPD_transp_1"/>
    <property type="match status" value="1"/>
</dbReference>
<feature type="transmembrane region" description="Helical" evidence="6">
    <location>
        <begin position="208"/>
        <end position="229"/>
    </location>
</feature>
<evidence type="ECO:0000256" key="3">
    <source>
        <dbReference type="ARBA" id="ARBA00022970"/>
    </source>
</evidence>
<keyword evidence="9" id="KW-1185">Reference proteome</keyword>
<feature type="transmembrane region" description="Helical" evidence="6">
    <location>
        <begin position="426"/>
        <end position="446"/>
    </location>
</feature>
<feature type="transmembrane region" description="Helical" evidence="6">
    <location>
        <begin position="385"/>
        <end position="406"/>
    </location>
</feature>
<feature type="transmembrane region" description="Helical" evidence="6">
    <location>
        <begin position="87"/>
        <end position="108"/>
    </location>
</feature>
<evidence type="ECO:0000256" key="6">
    <source>
        <dbReference type="RuleBase" id="RU363032"/>
    </source>
</evidence>
<organism evidence="8 9">
    <name type="scientific">Pseudovibrio brasiliensis</name>
    <dbReference type="NCBI Taxonomy" id="1898042"/>
    <lineage>
        <taxon>Bacteria</taxon>
        <taxon>Pseudomonadati</taxon>
        <taxon>Pseudomonadota</taxon>
        <taxon>Alphaproteobacteria</taxon>
        <taxon>Hyphomicrobiales</taxon>
        <taxon>Stappiaceae</taxon>
        <taxon>Pseudovibrio</taxon>
    </lineage>
</organism>
<dbReference type="PROSITE" id="PS50928">
    <property type="entry name" value="ABC_TM1"/>
    <property type="match status" value="1"/>
</dbReference>
<dbReference type="Gene3D" id="1.10.3720.10">
    <property type="entry name" value="MetI-like"/>
    <property type="match status" value="1"/>
</dbReference>
<evidence type="ECO:0000256" key="4">
    <source>
        <dbReference type="ARBA" id="ARBA00022989"/>
    </source>
</evidence>
<feature type="transmembrane region" description="Helical" evidence="6">
    <location>
        <begin position="178"/>
        <end position="202"/>
    </location>
</feature>
<keyword evidence="2 6" id="KW-0812">Transmembrane</keyword>
<dbReference type="InterPro" id="IPR043429">
    <property type="entry name" value="ArtM/GltK/GlnP/TcyL/YhdX-like"/>
</dbReference>
<comment type="similarity">
    <text evidence="6">Belongs to the binding-protein-dependent transport system permease family.</text>
</comment>
<evidence type="ECO:0000313" key="9">
    <source>
        <dbReference type="Proteomes" id="UP000680706"/>
    </source>
</evidence>
<dbReference type="RefSeq" id="WP_083645992.1">
    <property type="nucleotide sequence ID" value="NZ_CP074126.1"/>
</dbReference>
<evidence type="ECO:0000256" key="2">
    <source>
        <dbReference type="ARBA" id="ARBA00022692"/>
    </source>
</evidence>
<dbReference type="EMBL" id="CP074126">
    <property type="protein sequence ID" value="QUS54321.1"/>
    <property type="molecule type" value="Genomic_DNA"/>
</dbReference>
<keyword evidence="6" id="KW-0813">Transport</keyword>
<evidence type="ECO:0000313" key="8">
    <source>
        <dbReference type="EMBL" id="QUS54321.1"/>
    </source>
</evidence>
<keyword evidence="5 6" id="KW-0472">Membrane</keyword>
<dbReference type="PANTHER" id="PTHR30614">
    <property type="entry name" value="MEMBRANE COMPONENT OF AMINO ACID ABC TRANSPORTER"/>
    <property type="match status" value="1"/>
</dbReference>
<dbReference type="PANTHER" id="PTHR30614:SF0">
    <property type="entry name" value="L-CYSTINE TRANSPORT SYSTEM PERMEASE PROTEIN TCYL"/>
    <property type="match status" value="1"/>
</dbReference>
<sequence length="554" mass="60411">MNVLRTLRPSNVILIAAMPFIIYLFVSTNNYKRSIYAIVGIGENASTLFASFLCALVVFSAGFWLAYSLLKNPEKSKASQLGQNAALIIYVTLLALIATNAVDLSIFVDSIIANSVDPYTSDLIQKAVRPRQLTPEAQVLVLSIFSKATFAYLIASLGLLLIHFLSKSKQALVSLSRYALTLLLLANALGAFYILFVAHAGFAAGLMVTLRAAFFAYFASMILGLIWAGLQSLEKKKHTNLFYAIAALIFFGLCAFFAMQPQQSYSLIGSLEGRVAIIKGTPQPVTDQIRFGEYDGANHTSIDIRSVKDPNHALVTVEKNKRVSAAFIPTEAVPADANLLWQTSFLPDESKYPAITFGVLGFFTMLLVICSIYRAEHPLAIAAEFFIDTVRGIPMLVIILYVGLPLSGAIKSASDGAINLSNMTRGIVAISIGYSAYMAEIFRAGILAVPKGQIEAARSLGLSRWQVARFVVLPQALSIVIPPLGNEFIAMLKDTSLLSILSVRDVTQRMREFQASSFLPFAPFNSAAILYVVLTLGAASIIKSIERRYERKSH</sequence>
<dbReference type="InterPro" id="IPR000515">
    <property type="entry name" value="MetI-like"/>
</dbReference>
<evidence type="ECO:0000256" key="5">
    <source>
        <dbReference type="ARBA" id="ARBA00023136"/>
    </source>
</evidence>
<feature type="transmembrane region" description="Helical" evidence="6">
    <location>
        <begin position="241"/>
        <end position="259"/>
    </location>
</feature>
<name>A0ABX8AKY8_9HYPH</name>
<feature type="transmembrane region" description="Helical" evidence="6">
    <location>
        <begin position="518"/>
        <end position="542"/>
    </location>
</feature>
<feature type="transmembrane region" description="Helical" evidence="6">
    <location>
        <begin position="467"/>
        <end position="485"/>
    </location>
</feature>
<dbReference type="InterPro" id="IPR035906">
    <property type="entry name" value="MetI-like_sf"/>
</dbReference>
<reference evidence="8 9" key="1">
    <citation type="journal article" date="2021" name="Angew. Chem. Int. Ed. Engl.">
        <title>A novel family of nonribosomal peptides modulate collective behavior in Pseudovibrio bacteria isolated from marine sponges.</title>
        <authorList>
            <person name="Ioca L.P."/>
            <person name="Dai Y."/>
            <person name="Kunakom S."/>
            <person name="Diaz-Espinosa J."/>
            <person name="Krunic A."/>
            <person name="Crnkovic C.M."/>
            <person name="Orjala J."/>
            <person name="Sanchez L.M."/>
            <person name="Ferreira A.G."/>
            <person name="Berlinck R.G.S."/>
            <person name="Eustaquio A.S."/>
        </authorList>
    </citation>
    <scope>NUCLEOTIDE SEQUENCE [LARGE SCALE GENOMIC DNA]</scope>
    <source>
        <strain evidence="8 9">Ab134</strain>
    </source>
</reference>
<feature type="transmembrane region" description="Helical" evidence="6">
    <location>
        <begin position="352"/>
        <end position="373"/>
    </location>
</feature>
<keyword evidence="3" id="KW-0029">Amino-acid transport</keyword>
<feature type="transmembrane region" description="Helical" evidence="6">
    <location>
        <begin position="48"/>
        <end position="67"/>
    </location>
</feature>
<feature type="transmembrane region" description="Helical" evidence="6">
    <location>
        <begin position="12"/>
        <end position="28"/>
    </location>
</feature>
<proteinExistence type="inferred from homology"/>
<feature type="transmembrane region" description="Helical" evidence="6">
    <location>
        <begin position="139"/>
        <end position="166"/>
    </location>
</feature>
<dbReference type="CDD" id="cd06261">
    <property type="entry name" value="TM_PBP2"/>
    <property type="match status" value="1"/>
</dbReference>
<accession>A0ABX8AKY8</accession>
<feature type="domain" description="ABC transmembrane type-1" evidence="7">
    <location>
        <begin position="340"/>
        <end position="542"/>
    </location>
</feature>
<dbReference type="SUPFAM" id="SSF161098">
    <property type="entry name" value="MetI-like"/>
    <property type="match status" value="1"/>
</dbReference>
<protein>
    <submittedName>
        <fullName evidence="8">Amino acid ABC transporter permease</fullName>
    </submittedName>
</protein>
<evidence type="ECO:0000256" key="1">
    <source>
        <dbReference type="ARBA" id="ARBA00004651"/>
    </source>
</evidence>
<gene>
    <name evidence="8" type="ORF">KGB56_13025</name>
</gene>
<evidence type="ECO:0000259" key="7">
    <source>
        <dbReference type="PROSITE" id="PS50928"/>
    </source>
</evidence>
<keyword evidence="4 6" id="KW-1133">Transmembrane helix</keyword>